<feature type="non-terminal residue" evidence="2">
    <location>
        <position position="1"/>
    </location>
</feature>
<feature type="domain" description="Ice-binding protein C-terminal" evidence="1">
    <location>
        <begin position="10"/>
        <end position="31"/>
    </location>
</feature>
<dbReference type="InterPro" id="IPR013424">
    <property type="entry name" value="Ice-binding_C"/>
</dbReference>
<proteinExistence type="predicted"/>
<evidence type="ECO:0000313" key="2">
    <source>
        <dbReference type="EMBL" id="KKK55435.1"/>
    </source>
</evidence>
<dbReference type="EMBL" id="LAZR01065494">
    <property type="protein sequence ID" value="KKK55435.1"/>
    <property type="molecule type" value="Genomic_DNA"/>
</dbReference>
<sequence>FIAEFGETLIPEPGSLTLLGLGAVALLRRRRR</sequence>
<organism evidence="2">
    <name type="scientific">marine sediment metagenome</name>
    <dbReference type="NCBI Taxonomy" id="412755"/>
    <lineage>
        <taxon>unclassified sequences</taxon>
        <taxon>metagenomes</taxon>
        <taxon>ecological metagenomes</taxon>
    </lineage>
</organism>
<name>A0A0F8X3J8_9ZZZZ</name>
<dbReference type="NCBIfam" id="TIGR03382">
    <property type="entry name" value="GC_trans_RRR"/>
    <property type="match status" value="1"/>
</dbReference>
<protein>
    <recommendedName>
        <fullName evidence="1">Ice-binding protein C-terminal domain-containing protein</fullName>
    </recommendedName>
</protein>
<dbReference type="InterPro" id="IPR017756">
    <property type="entry name" value="TM_Gly-Cys-Arg_CS"/>
</dbReference>
<evidence type="ECO:0000259" key="1">
    <source>
        <dbReference type="Pfam" id="PF07589"/>
    </source>
</evidence>
<gene>
    <name evidence="2" type="ORF">LCGC14_3074600</name>
</gene>
<accession>A0A0F8X3J8</accession>
<comment type="caution">
    <text evidence="2">The sequence shown here is derived from an EMBL/GenBank/DDBJ whole genome shotgun (WGS) entry which is preliminary data.</text>
</comment>
<dbReference type="AlphaFoldDB" id="A0A0F8X3J8"/>
<dbReference type="NCBIfam" id="TIGR02595">
    <property type="entry name" value="PEP_CTERM"/>
    <property type="match status" value="1"/>
</dbReference>
<dbReference type="Pfam" id="PF07589">
    <property type="entry name" value="PEP-CTERM"/>
    <property type="match status" value="1"/>
</dbReference>
<reference evidence="2" key="1">
    <citation type="journal article" date="2015" name="Nature">
        <title>Complex archaea that bridge the gap between prokaryotes and eukaryotes.</title>
        <authorList>
            <person name="Spang A."/>
            <person name="Saw J.H."/>
            <person name="Jorgensen S.L."/>
            <person name="Zaremba-Niedzwiedzka K."/>
            <person name="Martijn J."/>
            <person name="Lind A.E."/>
            <person name="van Eijk R."/>
            <person name="Schleper C."/>
            <person name="Guy L."/>
            <person name="Ettema T.J."/>
        </authorList>
    </citation>
    <scope>NUCLEOTIDE SEQUENCE</scope>
</reference>